<evidence type="ECO:0000256" key="1">
    <source>
        <dbReference type="ARBA" id="ARBA00022679"/>
    </source>
</evidence>
<protein>
    <recommendedName>
        <fullName evidence="7">Phosphoadenosine phosphosulphate reductase domain-containing protein</fullName>
    </recommendedName>
</protein>
<dbReference type="InParanoid" id="A0A482X105"/>
<evidence type="ECO:0000313" key="6">
    <source>
        <dbReference type="Proteomes" id="UP000291343"/>
    </source>
</evidence>
<keyword evidence="2" id="KW-0548">Nucleotidyltransferase</keyword>
<dbReference type="GO" id="GO:0006747">
    <property type="term" value="P:FAD biosynthetic process"/>
    <property type="evidence" value="ECO:0007669"/>
    <property type="project" value="TreeGrafter"/>
</dbReference>
<dbReference type="GO" id="GO:0003919">
    <property type="term" value="F:FMN adenylyltransferase activity"/>
    <property type="evidence" value="ECO:0007669"/>
    <property type="project" value="TreeGrafter"/>
</dbReference>
<accession>A0A482X105</accession>
<keyword evidence="1" id="KW-0808">Transferase</keyword>
<dbReference type="SUPFAM" id="SSF52402">
    <property type="entry name" value="Adenine nucleotide alpha hydrolases-like"/>
    <property type="match status" value="1"/>
</dbReference>
<dbReference type="STRING" id="195883.A0A482X105"/>
<dbReference type="Gene3D" id="3.40.50.620">
    <property type="entry name" value="HUPs"/>
    <property type="match status" value="1"/>
</dbReference>
<dbReference type="InterPro" id="IPR014729">
    <property type="entry name" value="Rossmann-like_a/b/a_fold"/>
</dbReference>
<organism evidence="5 6">
    <name type="scientific">Laodelphax striatellus</name>
    <name type="common">Small brown planthopper</name>
    <name type="synonym">Delphax striatella</name>
    <dbReference type="NCBI Taxonomy" id="195883"/>
    <lineage>
        <taxon>Eukaryota</taxon>
        <taxon>Metazoa</taxon>
        <taxon>Ecdysozoa</taxon>
        <taxon>Arthropoda</taxon>
        <taxon>Hexapoda</taxon>
        <taxon>Insecta</taxon>
        <taxon>Pterygota</taxon>
        <taxon>Neoptera</taxon>
        <taxon>Paraneoptera</taxon>
        <taxon>Hemiptera</taxon>
        <taxon>Auchenorrhyncha</taxon>
        <taxon>Fulgoroidea</taxon>
        <taxon>Delphacidae</taxon>
        <taxon>Criomorphinae</taxon>
        <taxon>Laodelphax</taxon>
    </lineage>
</organism>
<dbReference type="OrthoDB" id="270728at2759"/>
<evidence type="ECO:0000256" key="3">
    <source>
        <dbReference type="ARBA" id="ARBA00022741"/>
    </source>
</evidence>
<dbReference type="PANTHER" id="PTHR23293">
    <property type="entry name" value="FAD SYNTHETASE-RELATED FMN ADENYLYLTRANSFERASE"/>
    <property type="match status" value="1"/>
</dbReference>
<dbReference type="Proteomes" id="UP000291343">
    <property type="component" value="Unassembled WGS sequence"/>
</dbReference>
<evidence type="ECO:0000313" key="5">
    <source>
        <dbReference type="EMBL" id="RZF39302.1"/>
    </source>
</evidence>
<reference evidence="5 6" key="1">
    <citation type="journal article" date="2017" name="Gigascience">
        <title>Genome sequence of the small brown planthopper, Laodelphax striatellus.</title>
        <authorList>
            <person name="Zhu J."/>
            <person name="Jiang F."/>
            <person name="Wang X."/>
            <person name="Yang P."/>
            <person name="Bao Y."/>
            <person name="Zhao W."/>
            <person name="Wang W."/>
            <person name="Lu H."/>
            <person name="Wang Q."/>
            <person name="Cui N."/>
            <person name="Li J."/>
            <person name="Chen X."/>
            <person name="Luo L."/>
            <person name="Yu J."/>
            <person name="Kang L."/>
            <person name="Cui F."/>
        </authorList>
    </citation>
    <scope>NUCLEOTIDE SEQUENCE [LARGE SCALE GENOMIC DNA]</scope>
    <source>
        <strain evidence="5">Lst14</strain>
    </source>
</reference>
<dbReference type="PANTHER" id="PTHR23293:SF9">
    <property type="entry name" value="FAD SYNTHASE"/>
    <property type="match status" value="1"/>
</dbReference>
<gene>
    <name evidence="5" type="ORF">LSTR_LSTR015092</name>
</gene>
<dbReference type="GO" id="GO:0005524">
    <property type="term" value="F:ATP binding"/>
    <property type="evidence" value="ECO:0007669"/>
    <property type="project" value="UniProtKB-KW"/>
</dbReference>
<dbReference type="SMR" id="A0A482X105"/>
<comment type="caution">
    <text evidence="5">The sequence shown here is derived from an EMBL/GenBank/DDBJ whole genome shotgun (WGS) entry which is preliminary data.</text>
</comment>
<keyword evidence="4" id="KW-0067">ATP-binding</keyword>
<keyword evidence="3" id="KW-0547">Nucleotide-binding</keyword>
<dbReference type="AlphaFoldDB" id="A0A482X105"/>
<evidence type="ECO:0008006" key="7">
    <source>
        <dbReference type="Google" id="ProtNLM"/>
    </source>
</evidence>
<dbReference type="EMBL" id="QKKF02019960">
    <property type="protein sequence ID" value="RZF39302.1"/>
    <property type="molecule type" value="Genomic_DNA"/>
</dbReference>
<proteinExistence type="predicted"/>
<name>A0A482X105_LAOST</name>
<evidence type="ECO:0000256" key="4">
    <source>
        <dbReference type="ARBA" id="ARBA00022840"/>
    </source>
</evidence>
<sequence length="121" mass="13556">MEVRKAEQFLRSSLPENCIVDPVLATAGLDVYDLASNTNDSQFATVLKSSIKVIEEAFTSHKPDSLFINFNGGKDCTALLHVVAAVWMKKFNTLPKIRAVHFKSNDPFPELQEFIVTTIKR</sequence>
<evidence type="ECO:0000256" key="2">
    <source>
        <dbReference type="ARBA" id="ARBA00022695"/>
    </source>
</evidence>
<keyword evidence="6" id="KW-1185">Reference proteome</keyword>